<proteinExistence type="predicted"/>
<dbReference type="Proteomes" id="UP000479710">
    <property type="component" value="Unassembled WGS sequence"/>
</dbReference>
<dbReference type="AlphaFoldDB" id="A0A6G1E7C5"/>
<evidence type="ECO:0000313" key="1">
    <source>
        <dbReference type="EMBL" id="KAF0920680.1"/>
    </source>
</evidence>
<protein>
    <submittedName>
        <fullName evidence="1">Uncharacterized protein</fullName>
    </submittedName>
</protein>
<keyword evidence="2" id="KW-1185">Reference proteome</keyword>
<reference evidence="1 2" key="1">
    <citation type="submission" date="2019-11" db="EMBL/GenBank/DDBJ databases">
        <title>Whole genome sequence of Oryza granulata.</title>
        <authorList>
            <person name="Li W."/>
        </authorList>
    </citation>
    <scope>NUCLEOTIDE SEQUENCE [LARGE SCALE GENOMIC DNA]</scope>
    <source>
        <strain evidence="2">cv. Menghai</strain>
        <tissue evidence="1">Leaf</tissue>
    </source>
</reference>
<organism evidence="1 2">
    <name type="scientific">Oryza meyeriana var. granulata</name>
    <dbReference type="NCBI Taxonomy" id="110450"/>
    <lineage>
        <taxon>Eukaryota</taxon>
        <taxon>Viridiplantae</taxon>
        <taxon>Streptophyta</taxon>
        <taxon>Embryophyta</taxon>
        <taxon>Tracheophyta</taxon>
        <taxon>Spermatophyta</taxon>
        <taxon>Magnoliopsida</taxon>
        <taxon>Liliopsida</taxon>
        <taxon>Poales</taxon>
        <taxon>Poaceae</taxon>
        <taxon>BOP clade</taxon>
        <taxon>Oryzoideae</taxon>
        <taxon>Oryzeae</taxon>
        <taxon>Oryzinae</taxon>
        <taxon>Oryza</taxon>
        <taxon>Oryza meyeriana</taxon>
    </lineage>
</organism>
<name>A0A6G1E7C5_9ORYZ</name>
<comment type="caution">
    <text evidence="1">The sequence shown here is derived from an EMBL/GenBank/DDBJ whole genome shotgun (WGS) entry which is preliminary data.</text>
</comment>
<evidence type="ECO:0000313" key="2">
    <source>
        <dbReference type="Proteomes" id="UP000479710"/>
    </source>
</evidence>
<sequence length="75" mass="8063">MSYGGGVTDAVSATGRCLRWPQQLPRAGMEMDPLRHRPREPPAAPPVFILVRTLALAAALLDDVADGLESRVPDL</sequence>
<gene>
    <name evidence="1" type="ORF">E2562_036187</name>
</gene>
<accession>A0A6G1E7C5</accession>
<dbReference type="EMBL" id="SPHZ02000005">
    <property type="protein sequence ID" value="KAF0920680.1"/>
    <property type="molecule type" value="Genomic_DNA"/>
</dbReference>